<dbReference type="Proteomes" id="UP000236736">
    <property type="component" value="Unassembled WGS sequence"/>
</dbReference>
<dbReference type="STRING" id="1120964.GCA_001313265_07823"/>
<dbReference type="RefSeq" id="WP_160111296.1">
    <property type="nucleotide sequence ID" value="NZ_BBFN01000086.1"/>
</dbReference>
<name>A0A1H6AR88_9BACT</name>
<accession>A0A1H6AR88</accession>
<proteinExistence type="predicted"/>
<evidence type="ECO:0000313" key="3">
    <source>
        <dbReference type="Proteomes" id="UP000236736"/>
    </source>
</evidence>
<feature type="region of interest" description="Disordered" evidence="1">
    <location>
        <begin position="1"/>
        <end position="32"/>
    </location>
</feature>
<dbReference type="EMBL" id="FNVR01000058">
    <property type="protein sequence ID" value="SEG51218.1"/>
    <property type="molecule type" value="Genomic_DNA"/>
</dbReference>
<dbReference type="AlphaFoldDB" id="A0A1H6AR88"/>
<evidence type="ECO:0000256" key="1">
    <source>
        <dbReference type="SAM" id="MobiDB-lite"/>
    </source>
</evidence>
<keyword evidence="3" id="KW-1185">Reference proteome</keyword>
<evidence type="ECO:0000313" key="2">
    <source>
        <dbReference type="EMBL" id="SEG51218.1"/>
    </source>
</evidence>
<protein>
    <submittedName>
        <fullName evidence="2">Uncharacterized protein</fullName>
    </submittedName>
</protein>
<reference evidence="3" key="1">
    <citation type="submission" date="2016-10" db="EMBL/GenBank/DDBJ databases">
        <authorList>
            <person name="Varghese N."/>
            <person name="Submissions S."/>
        </authorList>
    </citation>
    <scope>NUCLEOTIDE SEQUENCE [LARGE SCALE GENOMIC DNA]</scope>
    <source>
        <strain evidence="3">DSM 17298</strain>
    </source>
</reference>
<organism evidence="2 3">
    <name type="scientific">Algoriphagus boritolerans DSM 17298 = JCM 18970</name>
    <dbReference type="NCBI Taxonomy" id="1120964"/>
    <lineage>
        <taxon>Bacteria</taxon>
        <taxon>Pseudomonadati</taxon>
        <taxon>Bacteroidota</taxon>
        <taxon>Cytophagia</taxon>
        <taxon>Cytophagales</taxon>
        <taxon>Cyclobacteriaceae</taxon>
        <taxon>Algoriphagus</taxon>
    </lineage>
</organism>
<gene>
    <name evidence="2" type="ORF">SAMN03080598_04282</name>
</gene>
<sequence length="52" mass="6029">MAHLVFAETQPNAEKPKEPFFCQPTDEQSDNNSNTFYLEKRYIQNIKPILAA</sequence>